<dbReference type="EMBL" id="JBHSGB010000006">
    <property type="protein sequence ID" value="MFC4655030.1"/>
    <property type="molecule type" value="Genomic_DNA"/>
</dbReference>
<feature type="coiled-coil region" evidence="1">
    <location>
        <begin position="43"/>
        <end position="70"/>
    </location>
</feature>
<dbReference type="RefSeq" id="WP_377333282.1">
    <property type="nucleotide sequence ID" value="NZ_JBHSGB010000006.1"/>
</dbReference>
<evidence type="ECO:0000256" key="1">
    <source>
        <dbReference type="SAM" id="Coils"/>
    </source>
</evidence>
<accession>A0ABV9JLC9</accession>
<name>A0ABV9JLC9_9GAMM</name>
<dbReference type="Proteomes" id="UP001595962">
    <property type="component" value="Unassembled WGS sequence"/>
</dbReference>
<comment type="caution">
    <text evidence="2">The sequence shown here is derived from an EMBL/GenBank/DDBJ whole genome shotgun (WGS) entry which is preliminary data.</text>
</comment>
<organism evidence="2 3">
    <name type="scientific">Rheinheimera marina</name>
    <dbReference type="NCBI Taxonomy" id="1774958"/>
    <lineage>
        <taxon>Bacteria</taxon>
        <taxon>Pseudomonadati</taxon>
        <taxon>Pseudomonadota</taxon>
        <taxon>Gammaproteobacteria</taxon>
        <taxon>Chromatiales</taxon>
        <taxon>Chromatiaceae</taxon>
        <taxon>Rheinheimera</taxon>
    </lineage>
</organism>
<gene>
    <name evidence="2" type="ORF">ACFO3I_08390</name>
</gene>
<evidence type="ECO:0008006" key="4">
    <source>
        <dbReference type="Google" id="ProtNLM"/>
    </source>
</evidence>
<keyword evidence="3" id="KW-1185">Reference proteome</keyword>
<protein>
    <recommendedName>
        <fullName evidence="4">LA2681-like HEPN domain-containing protein</fullName>
    </recommendedName>
</protein>
<evidence type="ECO:0000313" key="2">
    <source>
        <dbReference type="EMBL" id="MFC4655030.1"/>
    </source>
</evidence>
<keyword evidence="1" id="KW-0175">Coiled coil</keyword>
<reference evidence="3" key="1">
    <citation type="journal article" date="2019" name="Int. J. Syst. Evol. Microbiol.">
        <title>The Global Catalogue of Microorganisms (GCM) 10K type strain sequencing project: providing services to taxonomists for standard genome sequencing and annotation.</title>
        <authorList>
            <consortium name="The Broad Institute Genomics Platform"/>
            <consortium name="The Broad Institute Genome Sequencing Center for Infectious Disease"/>
            <person name="Wu L."/>
            <person name="Ma J."/>
        </authorList>
    </citation>
    <scope>NUCLEOTIDE SEQUENCE [LARGE SCALE GENOMIC DNA]</scope>
    <source>
        <strain evidence="3">DT28</strain>
    </source>
</reference>
<evidence type="ECO:0000313" key="3">
    <source>
        <dbReference type="Proteomes" id="UP001595962"/>
    </source>
</evidence>
<proteinExistence type="predicted"/>
<sequence>MANGAQSQSGYVKTVKTLLSKIHDLTPINDSVYEVATDYFRHAKQQDDKHQQLVQQIRQLEQKLEQGDKSDALQKQLAEATSAYKLYLRMLDDSRVERFRALKAICLTVLDLSEGDSFEETNQLSSKLLGTIQLLSPSSGKYMASVNQRHKHLYKGILSLRLLDRLLLDNELQNDYVLAKVRAEKEKLDLPDMGYNGQYSPFRHDVQVPLLMAAMLQDIGTFHPDALHILRGPEGDLNEFRVLDDADRVELLKINYQETLNYVVKGLSCDRYVGNSKEERELFNKNEQDKLNFVFTLLKNAIKPEGGVGNLLKIPQIYTSVVLSTKANHSYESLPKAALVLQSGVERGYYHKAAVEALLQITGMFPQGFGITYIPKDSDKRDLDRYEYAVVVSLYPAAADMPICRVATRNLTFSQTASNVVISVENNLYFPQARKKLEVMSKERLLEILSKLVSNFEERKNMDLLPKCWFPDEYFSYGKHQNLWNKTSTVSN</sequence>